<keyword evidence="1 2" id="KW-0129">CBS domain</keyword>
<keyword evidence="5" id="KW-1185">Reference proteome</keyword>
<evidence type="ECO:0000256" key="2">
    <source>
        <dbReference type="PROSITE-ProRule" id="PRU00703"/>
    </source>
</evidence>
<proteinExistence type="predicted"/>
<dbReference type="Proteomes" id="UP000540685">
    <property type="component" value="Unassembled WGS sequence"/>
</dbReference>
<comment type="caution">
    <text evidence="4">The sequence shown here is derived from an EMBL/GenBank/DDBJ whole genome shotgun (WGS) entry which is preliminary data.</text>
</comment>
<evidence type="ECO:0000313" key="5">
    <source>
        <dbReference type="Proteomes" id="UP000540685"/>
    </source>
</evidence>
<evidence type="ECO:0000313" key="4">
    <source>
        <dbReference type="EMBL" id="MBB5817009.1"/>
    </source>
</evidence>
<feature type="domain" description="CBS" evidence="3">
    <location>
        <begin position="90"/>
        <end position="147"/>
    </location>
</feature>
<reference evidence="4 5" key="1">
    <citation type="submission" date="2020-08" db="EMBL/GenBank/DDBJ databases">
        <title>Sequencing the genomes of 1000 actinobacteria strains.</title>
        <authorList>
            <person name="Klenk H.-P."/>
        </authorList>
    </citation>
    <scope>NUCLEOTIDE SEQUENCE [LARGE SCALE GENOMIC DNA]</scope>
    <source>
        <strain evidence="4 5">DSM 46887</strain>
    </source>
</reference>
<dbReference type="RefSeq" id="WP_246473312.1">
    <property type="nucleotide sequence ID" value="NZ_JACHMP010000001.1"/>
</dbReference>
<sequence length="222" mass="23883">MTMKVKDVMGAVAVAAHPEATFAELVATMRRFKVNAVAVVDADGVPVGVVSEEDLLLKETGTARSGSLAAGRGRHRDRDRAAGMTAGRIMSSPALTVTRETSVREAVRLMHDNRIKQLPVVDAVSGRIVGTVHQGDLLKIFARRAPVILAEVAAAVARLRLDCRSLAISVEDGVVRIGGRVARRSQLARLAEAAWEVEGIVELRVEAAYDEDDLAEIPHPRR</sequence>
<accession>A0A7W9IAD0</accession>
<gene>
    <name evidence="4" type="ORF">F4562_000071</name>
</gene>
<dbReference type="AlphaFoldDB" id="A0A7W9IAD0"/>
<dbReference type="Gene3D" id="3.10.580.10">
    <property type="entry name" value="CBS-domain"/>
    <property type="match status" value="1"/>
</dbReference>
<dbReference type="InterPro" id="IPR000644">
    <property type="entry name" value="CBS_dom"/>
</dbReference>
<dbReference type="EMBL" id="JACHMP010000001">
    <property type="protein sequence ID" value="MBB5817009.1"/>
    <property type="molecule type" value="Genomic_DNA"/>
</dbReference>
<dbReference type="PROSITE" id="PS51371">
    <property type="entry name" value="CBS"/>
    <property type="match status" value="2"/>
</dbReference>
<dbReference type="SMART" id="SM00116">
    <property type="entry name" value="CBS"/>
    <property type="match status" value="2"/>
</dbReference>
<dbReference type="PANTHER" id="PTHR43080:SF29">
    <property type="entry name" value="OS02G0818000 PROTEIN"/>
    <property type="match status" value="1"/>
</dbReference>
<dbReference type="InterPro" id="IPR046342">
    <property type="entry name" value="CBS_dom_sf"/>
</dbReference>
<feature type="domain" description="CBS" evidence="3">
    <location>
        <begin position="9"/>
        <end position="68"/>
    </location>
</feature>
<evidence type="ECO:0000256" key="1">
    <source>
        <dbReference type="ARBA" id="ARBA00023122"/>
    </source>
</evidence>
<protein>
    <submittedName>
        <fullName evidence="4">CBS domain-containing protein</fullName>
    </submittedName>
</protein>
<dbReference type="PANTHER" id="PTHR43080">
    <property type="entry name" value="CBS DOMAIN-CONTAINING PROTEIN CBSX3, MITOCHONDRIAL"/>
    <property type="match status" value="1"/>
</dbReference>
<organism evidence="4 5">
    <name type="scientific">Streptosporangium becharense</name>
    <dbReference type="NCBI Taxonomy" id="1816182"/>
    <lineage>
        <taxon>Bacteria</taxon>
        <taxon>Bacillati</taxon>
        <taxon>Actinomycetota</taxon>
        <taxon>Actinomycetes</taxon>
        <taxon>Streptosporangiales</taxon>
        <taxon>Streptosporangiaceae</taxon>
        <taxon>Streptosporangium</taxon>
    </lineage>
</organism>
<dbReference type="SUPFAM" id="SSF54631">
    <property type="entry name" value="CBS-domain pair"/>
    <property type="match status" value="1"/>
</dbReference>
<evidence type="ECO:0000259" key="3">
    <source>
        <dbReference type="PROSITE" id="PS51371"/>
    </source>
</evidence>
<dbReference type="Pfam" id="PF00571">
    <property type="entry name" value="CBS"/>
    <property type="match status" value="2"/>
</dbReference>
<dbReference type="InterPro" id="IPR051257">
    <property type="entry name" value="Diverse_CBS-Domain"/>
</dbReference>
<dbReference type="Gene3D" id="3.30.1340.30">
    <property type="match status" value="1"/>
</dbReference>
<name>A0A7W9IAD0_9ACTN</name>